<accession>A0A4Y7SDM1</accession>
<gene>
    <name evidence="2" type="ORF">FA13DRAFT_1744111</name>
</gene>
<dbReference type="EMBL" id="QPFP01000180">
    <property type="protein sequence ID" value="TEB19680.1"/>
    <property type="molecule type" value="Genomic_DNA"/>
</dbReference>
<protein>
    <recommendedName>
        <fullName evidence="1">DUF6533 domain-containing protein</fullName>
    </recommendedName>
</protein>
<evidence type="ECO:0000313" key="3">
    <source>
        <dbReference type="Proteomes" id="UP000298030"/>
    </source>
</evidence>
<keyword evidence="3" id="KW-1185">Reference proteome</keyword>
<dbReference type="AlphaFoldDB" id="A0A4Y7SDM1"/>
<dbReference type="Pfam" id="PF20151">
    <property type="entry name" value="DUF6533"/>
    <property type="match status" value="1"/>
</dbReference>
<dbReference type="OrthoDB" id="2641865at2759"/>
<name>A0A4Y7SDM1_COPMI</name>
<feature type="domain" description="DUF6533" evidence="1">
    <location>
        <begin position="22"/>
        <end position="56"/>
    </location>
</feature>
<dbReference type="Proteomes" id="UP000298030">
    <property type="component" value="Unassembled WGS sequence"/>
</dbReference>
<reference evidence="2 3" key="1">
    <citation type="journal article" date="2019" name="Nat. Ecol. Evol.">
        <title>Megaphylogeny resolves global patterns of mushroom evolution.</title>
        <authorList>
            <person name="Varga T."/>
            <person name="Krizsan K."/>
            <person name="Foldi C."/>
            <person name="Dima B."/>
            <person name="Sanchez-Garcia M."/>
            <person name="Sanchez-Ramirez S."/>
            <person name="Szollosi G.J."/>
            <person name="Szarkandi J.G."/>
            <person name="Papp V."/>
            <person name="Albert L."/>
            <person name="Andreopoulos W."/>
            <person name="Angelini C."/>
            <person name="Antonin V."/>
            <person name="Barry K.W."/>
            <person name="Bougher N.L."/>
            <person name="Buchanan P."/>
            <person name="Buyck B."/>
            <person name="Bense V."/>
            <person name="Catcheside P."/>
            <person name="Chovatia M."/>
            <person name="Cooper J."/>
            <person name="Damon W."/>
            <person name="Desjardin D."/>
            <person name="Finy P."/>
            <person name="Geml J."/>
            <person name="Haridas S."/>
            <person name="Hughes K."/>
            <person name="Justo A."/>
            <person name="Karasinski D."/>
            <person name="Kautmanova I."/>
            <person name="Kiss B."/>
            <person name="Kocsube S."/>
            <person name="Kotiranta H."/>
            <person name="LaButti K.M."/>
            <person name="Lechner B.E."/>
            <person name="Liimatainen K."/>
            <person name="Lipzen A."/>
            <person name="Lukacs Z."/>
            <person name="Mihaltcheva S."/>
            <person name="Morgado L.N."/>
            <person name="Niskanen T."/>
            <person name="Noordeloos M.E."/>
            <person name="Ohm R.A."/>
            <person name="Ortiz-Santana B."/>
            <person name="Ovrebo C."/>
            <person name="Racz N."/>
            <person name="Riley R."/>
            <person name="Savchenko A."/>
            <person name="Shiryaev A."/>
            <person name="Soop K."/>
            <person name="Spirin V."/>
            <person name="Szebenyi C."/>
            <person name="Tomsovsky M."/>
            <person name="Tulloss R.E."/>
            <person name="Uehling J."/>
            <person name="Grigoriev I.V."/>
            <person name="Vagvolgyi C."/>
            <person name="Papp T."/>
            <person name="Martin F.M."/>
            <person name="Miettinen O."/>
            <person name="Hibbett D.S."/>
            <person name="Nagy L.G."/>
        </authorList>
    </citation>
    <scope>NUCLEOTIDE SEQUENCE [LARGE SCALE GENOMIC DNA]</scope>
    <source>
        <strain evidence="2 3">FP101781</strain>
    </source>
</reference>
<sequence>MSLLPQFQAWHIEEYITCTYHTYYYLTSFDEEVAYIWSQKRTFGKIFYLTTRYSAISTMAFAFLTNWRTYMRIPVSGCQTIIYFQNRECSRFRSSRSDREKHTEQ</sequence>
<dbReference type="InterPro" id="IPR045340">
    <property type="entry name" value="DUF6533"/>
</dbReference>
<evidence type="ECO:0000313" key="2">
    <source>
        <dbReference type="EMBL" id="TEB19680.1"/>
    </source>
</evidence>
<evidence type="ECO:0000259" key="1">
    <source>
        <dbReference type="Pfam" id="PF20151"/>
    </source>
</evidence>
<comment type="caution">
    <text evidence="2">The sequence shown here is derived from an EMBL/GenBank/DDBJ whole genome shotgun (WGS) entry which is preliminary data.</text>
</comment>
<organism evidence="2 3">
    <name type="scientific">Coprinellus micaceus</name>
    <name type="common">Glistening ink-cap mushroom</name>
    <name type="synonym">Coprinus micaceus</name>
    <dbReference type="NCBI Taxonomy" id="71717"/>
    <lineage>
        <taxon>Eukaryota</taxon>
        <taxon>Fungi</taxon>
        <taxon>Dikarya</taxon>
        <taxon>Basidiomycota</taxon>
        <taxon>Agaricomycotina</taxon>
        <taxon>Agaricomycetes</taxon>
        <taxon>Agaricomycetidae</taxon>
        <taxon>Agaricales</taxon>
        <taxon>Agaricineae</taxon>
        <taxon>Psathyrellaceae</taxon>
        <taxon>Coprinellus</taxon>
    </lineage>
</organism>
<proteinExistence type="predicted"/>